<reference evidence="8 9" key="1">
    <citation type="journal article" date="2018" name="MBio">
        <title>Comparative Genomics Reveals the Core Gene Toolbox for the Fungus-Insect Symbiosis.</title>
        <authorList>
            <person name="Wang Y."/>
            <person name="Stata M."/>
            <person name="Wang W."/>
            <person name="Stajich J.E."/>
            <person name="White M.M."/>
            <person name="Moncalvo J.M."/>
        </authorList>
    </citation>
    <scope>NUCLEOTIDE SEQUENCE [LARGE SCALE GENOMIC DNA]</scope>
    <source>
        <strain evidence="8 9">SC-DP-2</strain>
    </source>
</reference>
<keyword evidence="4 7" id="KW-0812">Transmembrane</keyword>
<dbReference type="PANTHER" id="PTHR48086">
    <property type="entry name" value="SODIUM/PROLINE SYMPORTER-RELATED"/>
    <property type="match status" value="1"/>
</dbReference>
<evidence type="ECO:0000256" key="4">
    <source>
        <dbReference type="ARBA" id="ARBA00022692"/>
    </source>
</evidence>
<dbReference type="GO" id="GO:0015606">
    <property type="term" value="F:spermidine transmembrane transporter activity"/>
    <property type="evidence" value="ECO:0007669"/>
    <property type="project" value="TreeGrafter"/>
</dbReference>
<evidence type="ECO:0000256" key="2">
    <source>
        <dbReference type="ARBA" id="ARBA00006434"/>
    </source>
</evidence>
<protein>
    <submittedName>
        <fullName evidence="8">Uncharacterized protein</fullName>
    </submittedName>
</protein>
<feature type="transmembrane region" description="Helical" evidence="7">
    <location>
        <begin position="314"/>
        <end position="338"/>
    </location>
</feature>
<evidence type="ECO:0000256" key="7">
    <source>
        <dbReference type="SAM" id="Phobius"/>
    </source>
</evidence>
<dbReference type="InterPro" id="IPR038377">
    <property type="entry name" value="Na/Glc_symporter_sf"/>
</dbReference>
<dbReference type="Proteomes" id="UP000245609">
    <property type="component" value="Unassembled WGS sequence"/>
</dbReference>
<evidence type="ECO:0000256" key="5">
    <source>
        <dbReference type="ARBA" id="ARBA00022989"/>
    </source>
</evidence>
<feature type="transmembrane region" description="Helical" evidence="7">
    <location>
        <begin position="50"/>
        <end position="69"/>
    </location>
</feature>
<dbReference type="PROSITE" id="PS50283">
    <property type="entry name" value="NA_SOLUT_SYMP_3"/>
    <property type="match status" value="1"/>
</dbReference>
<feature type="transmembrane region" description="Helical" evidence="7">
    <location>
        <begin position="230"/>
        <end position="249"/>
    </location>
</feature>
<gene>
    <name evidence="8" type="ORF">BB560_000137</name>
</gene>
<evidence type="ECO:0000256" key="3">
    <source>
        <dbReference type="ARBA" id="ARBA00022448"/>
    </source>
</evidence>
<evidence type="ECO:0000256" key="6">
    <source>
        <dbReference type="ARBA" id="ARBA00023136"/>
    </source>
</evidence>
<feature type="transmembrane region" description="Helical" evidence="7">
    <location>
        <begin position="190"/>
        <end position="210"/>
    </location>
</feature>
<dbReference type="OrthoDB" id="6132759at2759"/>
<feature type="transmembrane region" description="Helical" evidence="7">
    <location>
        <begin position="13"/>
        <end position="30"/>
    </location>
</feature>
<comment type="subcellular location">
    <subcellularLocation>
        <location evidence="1">Membrane</location>
        <topology evidence="1">Multi-pass membrane protein</topology>
    </subcellularLocation>
</comment>
<dbReference type="PANTHER" id="PTHR48086:SF10">
    <property type="entry name" value="AGR155CP"/>
    <property type="match status" value="1"/>
</dbReference>
<dbReference type="AlphaFoldDB" id="A0A2T9ZL64"/>
<evidence type="ECO:0000313" key="8">
    <source>
        <dbReference type="EMBL" id="PVV05356.1"/>
    </source>
</evidence>
<evidence type="ECO:0000313" key="9">
    <source>
        <dbReference type="Proteomes" id="UP000245609"/>
    </source>
</evidence>
<feature type="transmembrane region" description="Helical" evidence="7">
    <location>
        <begin position="376"/>
        <end position="398"/>
    </location>
</feature>
<dbReference type="GO" id="GO:0005886">
    <property type="term" value="C:plasma membrane"/>
    <property type="evidence" value="ECO:0007669"/>
    <property type="project" value="TreeGrafter"/>
</dbReference>
<dbReference type="STRING" id="133381.A0A2T9ZL64"/>
<evidence type="ECO:0000256" key="1">
    <source>
        <dbReference type="ARBA" id="ARBA00004141"/>
    </source>
</evidence>
<keyword evidence="5 7" id="KW-1133">Transmembrane helix</keyword>
<feature type="transmembrane region" description="Helical" evidence="7">
    <location>
        <begin position="410"/>
        <end position="432"/>
    </location>
</feature>
<feature type="transmembrane region" description="Helical" evidence="7">
    <location>
        <begin position="452"/>
        <end position="477"/>
    </location>
</feature>
<sequence length="503" mass="54379">MALQKISNGLTNALIYSTLGVFLIIGLYAGRKSRKNLDMFIKSLYSQGTLNLSLNFLAVNAGASMFISLPEVGTIAGVLGVVAYSFACIVPIIFIGYIGPVFRKHNPENWSMSSFIVQRFGPVVDIGYLLVCILFMFLYTVGELTTIYSIYGTISDINPLIPVIILCAVTTTYSAFGGVLASFLTDGIQITLLVVLLTIASISIGLNVRIPQGAIQEVGLLKPTKLGWELFYILTAALMGSSMFHQGFWQRAFSAKTSKSLKTSCWIGATLVFVFFTLVGMTGVIAAWSGVWSLELDPYGGTAFFYLLGSMPKWLIGVVTVAVTCLSCCAMDTLTVALAGNLYDLFRQKIGMAIIRVLIILIMVPVVVVAKKSPDVLSIFLLADLLACATVFPILLGLMSKFSRLTQVDVVVGGIAGILGVGVFGTIYLGNASEGWHLLLLPDGLYSTDGRVLGAFLTAPIASIVFALLSMLARFLIYKLIGKKMPNYEKPSFEVSEFPDYKN</sequence>
<feature type="transmembrane region" description="Helical" evidence="7">
    <location>
        <begin position="270"/>
        <end position="294"/>
    </location>
</feature>
<accession>A0A2T9ZL64</accession>
<dbReference type="EMBL" id="MBFS01000012">
    <property type="protein sequence ID" value="PVV05356.1"/>
    <property type="molecule type" value="Genomic_DNA"/>
</dbReference>
<feature type="transmembrane region" description="Helical" evidence="7">
    <location>
        <begin position="350"/>
        <end position="370"/>
    </location>
</feature>
<name>A0A2T9ZL64_9FUNG</name>
<comment type="similarity">
    <text evidence="2">Belongs to the sodium:solute symporter (SSF) (TC 2.A.21) family.</text>
</comment>
<feature type="transmembrane region" description="Helical" evidence="7">
    <location>
        <begin position="160"/>
        <end position="183"/>
    </location>
</feature>
<dbReference type="InterPro" id="IPR050277">
    <property type="entry name" value="Sodium:Solute_Symporter"/>
</dbReference>
<keyword evidence="3" id="KW-0813">Transport</keyword>
<proteinExistence type="inferred from homology"/>
<keyword evidence="9" id="KW-1185">Reference proteome</keyword>
<dbReference type="Gene3D" id="1.20.1730.10">
    <property type="entry name" value="Sodium/glucose cotransporter"/>
    <property type="match status" value="1"/>
</dbReference>
<feature type="transmembrane region" description="Helical" evidence="7">
    <location>
        <begin position="120"/>
        <end position="140"/>
    </location>
</feature>
<keyword evidence="6 7" id="KW-0472">Membrane</keyword>
<organism evidence="8 9">
    <name type="scientific">Smittium megazygosporum</name>
    <dbReference type="NCBI Taxonomy" id="133381"/>
    <lineage>
        <taxon>Eukaryota</taxon>
        <taxon>Fungi</taxon>
        <taxon>Fungi incertae sedis</taxon>
        <taxon>Zoopagomycota</taxon>
        <taxon>Kickxellomycotina</taxon>
        <taxon>Harpellomycetes</taxon>
        <taxon>Harpellales</taxon>
        <taxon>Legeriomycetaceae</taxon>
        <taxon>Smittium</taxon>
    </lineage>
</organism>
<comment type="caution">
    <text evidence="8">The sequence shown here is derived from an EMBL/GenBank/DDBJ whole genome shotgun (WGS) entry which is preliminary data.</text>
</comment>
<dbReference type="InterPro" id="IPR001734">
    <property type="entry name" value="Na/solute_symporter"/>
</dbReference>
<feature type="transmembrane region" description="Helical" evidence="7">
    <location>
        <begin position="75"/>
        <end position="99"/>
    </location>
</feature>